<evidence type="ECO:0000313" key="4">
    <source>
        <dbReference type="EMBL" id="QSL66341.1"/>
    </source>
</evidence>
<dbReference type="GO" id="GO:0005737">
    <property type="term" value="C:cytoplasm"/>
    <property type="evidence" value="ECO:0007669"/>
    <property type="project" value="UniProtKB-SubCell"/>
</dbReference>
<evidence type="ECO:0000256" key="2">
    <source>
        <dbReference type="ARBA" id="ARBA00023242"/>
    </source>
</evidence>
<dbReference type="AlphaFoldDB" id="A0A899FX14"/>
<name>A0A899FX14_9ASCO</name>
<sequence>MEERSPVTLVLTCNNSDIRFSKGSCNSLKVENNIINRVYNGNLFRRNLKRKAVEDEEMSYVPLSSPAVLNSKRPRMIYHGRSFPISRLLEHLDCCTLRSIVETLVDRHPTLFSEVIGLSSLPDLSSVISLLNEMEEQVRSSFPYGGDIRGEYSYNRVRPILQKFMDALLEYMVVFSPPYQKSRNLTLTFLDHISSMLHRLPEWSNPVHNYYKEELYDSVCNAWVSVISTMSKEAFDGINVNEWVAKLIKHNEISGGRFKRVMDTARNELACFFPEKDLNASFSNNNTLGFDFACYYLIKF</sequence>
<dbReference type="InterPro" id="IPR013868">
    <property type="entry name" value="Cut8/Sts1_fam"/>
</dbReference>
<keyword evidence="3" id="KW-0963">Cytoplasm</keyword>
<dbReference type="GO" id="GO:0031965">
    <property type="term" value="C:nuclear membrane"/>
    <property type="evidence" value="ECO:0007669"/>
    <property type="project" value="TreeGrafter"/>
</dbReference>
<comment type="subcellular location">
    <subcellularLocation>
        <location evidence="3">Cytoplasm</location>
    </subcellularLocation>
    <subcellularLocation>
        <location evidence="3">Nucleus</location>
    </subcellularLocation>
</comment>
<comment type="similarity">
    <text evidence="1 3">Belongs to the cut8/STS1 family.</text>
</comment>
<dbReference type="EMBL" id="CP054542">
    <property type="protein sequence ID" value="QSL66341.1"/>
    <property type="molecule type" value="Genomic_DNA"/>
</dbReference>
<dbReference type="PANTHER" id="PTHR28032:SF1">
    <property type="entry name" value="FI02826P"/>
    <property type="match status" value="1"/>
</dbReference>
<comment type="subunit">
    <text evidence="3">Binds the proteasome.</text>
</comment>
<gene>
    <name evidence="4" type="ORF">MERGE_000719</name>
</gene>
<comment type="function">
    <text evidence="3">Involved in ubiquitin-mediated protein degradation. Regulatory factor in the ubiquitin/proteasome pathway that controls the turnover of proteasome substrates. Targets proteasomes to the nucleus and facilitates the degradation of nuclear proteins.</text>
</comment>
<dbReference type="GO" id="GO:0031144">
    <property type="term" value="P:proteasome localization"/>
    <property type="evidence" value="ECO:0007669"/>
    <property type="project" value="UniProtKB-UniRule"/>
</dbReference>
<evidence type="ECO:0000256" key="3">
    <source>
        <dbReference type="RuleBase" id="RU368013"/>
    </source>
</evidence>
<accession>A0A899FX14</accession>
<dbReference type="OrthoDB" id="10061064at2759"/>
<dbReference type="Gene3D" id="1.20.58.1590">
    <property type="entry name" value="Tethering factor for nuclear proteasome Cut8/Sts1"/>
    <property type="match status" value="1"/>
</dbReference>
<dbReference type="GO" id="GO:0015031">
    <property type="term" value="P:protein transport"/>
    <property type="evidence" value="ECO:0007669"/>
    <property type="project" value="UniProtKB-UniRule"/>
</dbReference>
<dbReference type="GO" id="GO:0071630">
    <property type="term" value="P:nuclear protein quality control by the ubiquitin-proteasome system"/>
    <property type="evidence" value="ECO:0007669"/>
    <property type="project" value="UniProtKB-UniRule"/>
</dbReference>
<dbReference type="PANTHER" id="PTHR28032">
    <property type="entry name" value="FI02826P"/>
    <property type="match status" value="1"/>
</dbReference>
<dbReference type="Proteomes" id="UP000663699">
    <property type="component" value="Chromosome 11"/>
</dbReference>
<proteinExistence type="inferred from homology"/>
<reference evidence="4" key="1">
    <citation type="submission" date="2020-06" db="EMBL/GenBank/DDBJ databases">
        <title>Genomes of multiple members of Pneumocystis genus reveal paths to human pathogen Pneumocystis jirovecii.</title>
        <authorList>
            <person name="Cisse O.H."/>
            <person name="Ma L."/>
            <person name="Dekker J."/>
            <person name="Khil P."/>
            <person name="Jo J."/>
            <person name="Brenchley J."/>
            <person name="Blair R."/>
            <person name="Pahar B."/>
            <person name="Chabe M."/>
            <person name="Van Rompay K.A."/>
            <person name="Keesler R."/>
            <person name="Sukura A."/>
            <person name="Hirsch V."/>
            <person name="Kutty G."/>
            <person name="Liu Y."/>
            <person name="Peng L."/>
            <person name="Chen J."/>
            <person name="Song J."/>
            <person name="Weissenbacher-Lang C."/>
            <person name="Xu J."/>
            <person name="Upham N.S."/>
            <person name="Stajich J.E."/>
            <person name="Cuomo C.A."/>
            <person name="Cushion M.T."/>
            <person name="Kovacs J.A."/>
        </authorList>
    </citation>
    <scope>NUCLEOTIDE SEQUENCE</scope>
    <source>
        <strain evidence="4">2A</strain>
    </source>
</reference>
<keyword evidence="3" id="KW-0653">Protein transport</keyword>
<dbReference type="InterPro" id="IPR038422">
    <property type="entry name" value="Cut8/Sts1_sf"/>
</dbReference>
<organism evidence="4 5">
    <name type="scientific">Pneumocystis wakefieldiae</name>
    <dbReference type="NCBI Taxonomy" id="38082"/>
    <lineage>
        <taxon>Eukaryota</taxon>
        <taxon>Fungi</taxon>
        <taxon>Dikarya</taxon>
        <taxon>Ascomycota</taxon>
        <taxon>Taphrinomycotina</taxon>
        <taxon>Pneumocystomycetes</taxon>
        <taxon>Pneumocystaceae</taxon>
        <taxon>Pneumocystis</taxon>
    </lineage>
</organism>
<dbReference type="GO" id="GO:0070628">
    <property type="term" value="F:proteasome binding"/>
    <property type="evidence" value="ECO:0007669"/>
    <property type="project" value="TreeGrafter"/>
</dbReference>
<keyword evidence="3" id="KW-0813">Transport</keyword>
<evidence type="ECO:0000313" key="5">
    <source>
        <dbReference type="Proteomes" id="UP000663699"/>
    </source>
</evidence>
<keyword evidence="5" id="KW-1185">Reference proteome</keyword>
<dbReference type="Pfam" id="PF08559">
    <property type="entry name" value="Cut8"/>
    <property type="match status" value="1"/>
</dbReference>
<protein>
    <recommendedName>
        <fullName evidence="3">Tethering factor for nuclear proteasome STS1</fullName>
    </recommendedName>
</protein>
<keyword evidence="2 3" id="KW-0539">Nucleus</keyword>
<evidence type="ECO:0000256" key="1">
    <source>
        <dbReference type="ARBA" id="ARBA00006199"/>
    </source>
</evidence>